<dbReference type="EMBL" id="PGEX01000001">
    <property type="protein sequence ID" value="PJJ40743.1"/>
    <property type="molecule type" value="Genomic_DNA"/>
</dbReference>
<evidence type="ECO:0000256" key="1">
    <source>
        <dbReference type="SAM" id="SignalP"/>
    </source>
</evidence>
<protein>
    <recommendedName>
        <fullName evidence="4">Outer membrane protein beta-barrel domain-containing protein</fullName>
    </recommendedName>
</protein>
<reference evidence="2 3" key="1">
    <citation type="submission" date="2017-11" db="EMBL/GenBank/DDBJ databases">
        <title>Animal gut microbial communities from fecal samples from Wisconsin, USA.</title>
        <authorList>
            <person name="Neumann A."/>
        </authorList>
    </citation>
    <scope>NUCLEOTIDE SEQUENCE [LARGE SCALE GENOMIC DNA]</scope>
    <source>
        <strain evidence="2 3">UWS3</strain>
    </source>
</reference>
<dbReference type="AlphaFoldDB" id="A0A2M9A533"/>
<keyword evidence="3" id="KW-1185">Reference proteome</keyword>
<keyword evidence="1" id="KW-0732">Signal</keyword>
<evidence type="ECO:0000313" key="3">
    <source>
        <dbReference type="Proteomes" id="UP000231134"/>
    </source>
</evidence>
<dbReference type="Proteomes" id="UP000231134">
    <property type="component" value="Unassembled WGS sequence"/>
</dbReference>
<proteinExistence type="predicted"/>
<gene>
    <name evidence="2" type="ORF">BGX16_0685</name>
</gene>
<name>A0A2M9A533_9BACT</name>
<comment type="caution">
    <text evidence="2">The sequence shown here is derived from an EMBL/GenBank/DDBJ whole genome shotgun (WGS) entry which is preliminary data.</text>
</comment>
<evidence type="ECO:0000313" key="2">
    <source>
        <dbReference type="EMBL" id="PJJ40743.1"/>
    </source>
</evidence>
<accession>A0A2M9A533</accession>
<evidence type="ECO:0008006" key="4">
    <source>
        <dbReference type="Google" id="ProtNLM"/>
    </source>
</evidence>
<feature type="chain" id="PRO_5014799408" description="Outer membrane protein beta-barrel domain-containing protein" evidence="1">
    <location>
        <begin position="19"/>
        <end position="185"/>
    </location>
</feature>
<organism evidence="2 3">
    <name type="scientific">Hallerella succinigenes</name>
    <dbReference type="NCBI Taxonomy" id="1896222"/>
    <lineage>
        <taxon>Bacteria</taxon>
        <taxon>Pseudomonadati</taxon>
        <taxon>Fibrobacterota</taxon>
        <taxon>Fibrobacteria</taxon>
        <taxon>Fibrobacterales</taxon>
        <taxon>Fibrobacteraceae</taxon>
        <taxon>Hallerella</taxon>
    </lineage>
</organism>
<sequence>MLQKWILGIMLATGITFAAVGSEDKNMAVGGWLQGGNSGEHAGLDLEFRHGAMNTLDLYTSFEFSKHDNSLGVYLGYYWHLYDVIPLPQQYGRMSLYFGPAAGMGWWQSDLFDELGNEYDSESGLAFRAGIVGGWGWEFPKPVPLEFYIELNPVGEYHYMWYDDDHKSDWQLPDFYVRFGLRFWF</sequence>
<dbReference type="RefSeq" id="WP_146139541.1">
    <property type="nucleotide sequence ID" value="NZ_JAQXKX010000003.1"/>
</dbReference>
<dbReference type="OrthoDB" id="978645at2"/>
<feature type="signal peptide" evidence="1">
    <location>
        <begin position="1"/>
        <end position="18"/>
    </location>
</feature>